<sequence length="175" mass="19996">MEGSRTNLDESVMPPPPPQTGVKRKAVQVEPEPVLPPQPLQQIEMPPVELPPEEPQNICQLIPELELLPEKEKEKEKEEEEEEEEEDGTGGDQDQEERRWNKRTQQMLHGLQRALAKTGAKSISLLELCRNTNRKQAAAKFYSFLVLKKQQAIELTQEEPYSDIIATPGPRFHII</sequence>
<evidence type="ECO:0000256" key="4">
    <source>
        <dbReference type="ARBA" id="ARBA00022454"/>
    </source>
</evidence>
<comment type="similarity">
    <text evidence="3">Belongs to the rad21 family.</text>
</comment>
<dbReference type="SUPFAM" id="SSF46785">
    <property type="entry name" value="Winged helix' DNA-binding domain"/>
    <property type="match status" value="1"/>
</dbReference>
<dbReference type="InterPro" id="IPR036390">
    <property type="entry name" value="WH_DNA-bd_sf"/>
</dbReference>
<evidence type="ECO:0000313" key="10">
    <source>
        <dbReference type="Proteomes" id="UP000694406"/>
    </source>
</evidence>
<dbReference type="PANTHER" id="PTHR12585:SF20">
    <property type="entry name" value="DOUBLE-STRAND-BREAK REPAIR PROTEIN RAD21 HOMOLOG"/>
    <property type="match status" value="1"/>
</dbReference>
<keyword evidence="4" id="KW-0158">Chromosome</keyword>
<protein>
    <recommendedName>
        <fullName evidence="8">Rad21/Rec8-like protein C-terminal eukaryotic domain-containing protein</fullName>
    </recommendedName>
</protein>
<feature type="compositionally biased region" description="Acidic residues" evidence="7">
    <location>
        <begin position="77"/>
        <end position="95"/>
    </location>
</feature>
<evidence type="ECO:0000259" key="8">
    <source>
        <dbReference type="Pfam" id="PF04824"/>
    </source>
</evidence>
<name>A0A8C5SYP8_LATLA</name>
<feature type="domain" description="Rad21/Rec8-like protein C-terminal eukaryotic" evidence="8">
    <location>
        <begin position="120"/>
        <end position="172"/>
    </location>
</feature>
<dbReference type="FunFam" id="1.10.10.580:FF:000001">
    <property type="entry name" value="double-strand-break repair protein rad21 homolog"/>
    <property type="match status" value="1"/>
</dbReference>
<evidence type="ECO:0000256" key="1">
    <source>
        <dbReference type="ARBA" id="ARBA00004123"/>
    </source>
</evidence>
<evidence type="ECO:0000256" key="3">
    <source>
        <dbReference type="ARBA" id="ARBA00009870"/>
    </source>
</evidence>
<dbReference type="PANTHER" id="PTHR12585">
    <property type="entry name" value="SCC1 / RAD21 FAMILY MEMBER"/>
    <property type="match status" value="1"/>
</dbReference>
<dbReference type="Ensembl" id="ENSLLTT00000023437.1">
    <property type="protein sequence ID" value="ENSLLTP00000022597.1"/>
    <property type="gene ID" value="ENSLLTG00000016791.1"/>
</dbReference>
<keyword evidence="10" id="KW-1185">Reference proteome</keyword>
<dbReference type="Pfam" id="PF04824">
    <property type="entry name" value="Rad21_Rec8"/>
    <property type="match status" value="1"/>
</dbReference>
<dbReference type="GO" id="GO:0005634">
    <property type="term" value="C:nucleus"/>
    <property type="evidence" value="ECO:0007669"/>
    <property type="project" value="UniProtKB-SubCell"/>
</dbReference>
<reference evidence="9" key="1">
    <citation type="submission" date="2025-08" db="UniProtKB">
        <authorList>
            <consortium name="Ensembl"/>
        </authorList>
    </citation>
    <scope>IDENTIFICATION</scope>
</reference>
<dbReference type="GO" id="GO:0003682">
    <property type="term" value="F:chromatin binding"/>
    <property type="evidence" value="ECO:0007669"/>
    <property type="project" value="TreeGrafter"/>
</dbReference>
<accession>A0A8C5SYP8</accession>
<dbReference type="InterPro" id="IPR039781">
    <property type="entry name" value="Rad21/Rec8-like"/>
</dbReference>
<evidence type="ECO:0000256" key="5">
    <source>
        <dbReference type="ARBA" id="ARBA00022829"/>
    </source>
</evidence>
<dbReference type="InterPro" id="IPR006909">
    <property type="entry name" value="Rad21/Rec8_C_eu"/>
</dbReference>
<organism evidence="9 10">
    <name type="scientific">Laticauda laticaudata</name>
    <name type="common">Blue-ringed sea krait</name>
    <name type="synonym">Blue-lipped sea krait</name>
    <dbReference type="NCBI Taxonomy" id="8630"/>
    <lineage>
        <taxon>Eukaryota</taxon>
        <taxon>Metazoa</taxon>
        <taxon>Chordata</taxon>
        <taxon>Craniata</taxon>
        <taxon>Vertebrata</taxon>
        <taxon>Euteleostomi</taxon>
        <taxon>Lepidosauria</taxon>
        <taxon>Squamata</taxon>
        <taxon>Bifurcata</taxon>
        <taxon>Unidentata</taxon>
        <taxon>Episquamata</taxon>
        <taxon>Toxicofera</taxon>
        <taxon>Serpentes</taxon>
        <taxon>Colubroidea</taxon>
        <taxon>Elapidae</taxon>
        <taxon>Laticaudinae</taxon>
        <taxon>Laticauda</taxon>
    </lineage>
</organism>
<comment type="subcellular location">
    <subcellularLocation>
        <location evidence="2">Chromosome</location>
    </subcellularLocation>
    <subcellularLocation>
        <location evidence="1">Nucleus</location>
    </subcellularLocation>
</comment>
<feature type="region of interest" description="Disordered" evidence="7">
    <location>
        <begin position="1"/>
        <end position="104"/>
    </location>
</feature>
<dbReference type="GO" id="GO:1990414">
    <property type="term" value="P:replication-born double-strand break repair via sister chromatid exchange"/>
    <property type="evidence" value="ECO:0007669"/>
    <property type="project" value="TreeGrafter"/>
</dbReference>
<evidence type="ECO:0000256" key="7">
    <source>
        <dbReference type="SAM" id="MobiDB-lite"/>
    </source>
</evidence>
<dbReference type="Gene3D" id="1.10.10.580">
    <property type="entry name" value="Structural maintenance of chromosome 1. Chain E"/>
    <property type="match status" value="1"/>
</dbReference>
<dbReference type="GO" id="GO:0007059">
    <property type="term" value="P:chromosome segregation"/>
    <property type="evidence" value="ECO:0007669"/>
    <property type="project" value="UniProtKB-KW"/>
</dbReference>
<dbReference type="InterPro" id="IPR023093">
    <property type="entry name" value="ScpA-like_C"/>
</dbReference>
<evidence type="ECO:0000256" key="2">
    <source>
        <dbReference type="ARBA" id="ARBA00004286"/>
    </source>
</evidence>
<reference evidence="9" key="2">
    <citation type="submission" date="2025-09" db="UniProtKB">
        <authorList>
            <consortium name="Ensembl"/>
        </authorList>
    </citation>
    <scope>IDENTIFICATION</scope>
</reference>
<keyword evidence="6" id="KW-0539">Nucleus</keyword>
<dbReference type="AlphaFoldDB" id="A0A8C5SYP8"/>
<proteinExistence type="inferred from homology"/>
<evidence type="ECO:0000256" key="6">
    <source>
        <dbReference type="ARBA" id="ARBA00023242"/>
    </source>
</evidence>
<dbReference type="GO" id="GO:0007062">
    <property type="term" value="P:sister chromatid cohesion"/>
    <property type="evidence" value="ECO:0007669"/>
    <property type="project" value="InterPro"/>
</dbReference>
<evidence type="ECO:0000313" key="9">
    <source>
        <dbReference type="Ensembl" id="ENSLLTP00000022597.1"/>
    </source>
</evidence>
<dbReference type="Proteomes" id="UP000694406">
    <property type="component" value="Unplaced"/>
</dbReference>
<dbReference type="GeneTree" id="ENSGT00940000154655"/>
<keyword evidence="5" id="KW-0159">Chromosome partition</keyword>
<dbReference type="GO" id="GO:0030893">
    <property type="term" value="C:meiotic cohesin complex"/>
    <property type="evidence" value="ECO:0007669"/>
    <property type="project" value="TreeGrafter"/>
</dbReference>